<proteinExistence type="inferred from homology"/>
<dbReference type="EMBL" id="SGPM01000028">
    <property type="protein sequence ID" value="THH32149.1"/>
    <property type="molecule type" value="Genomic_DNA"/>
</dbReference>
<evidence type="ECO:0008006" key="6">
    <source>
        <dbReference type="Google" id="ProtNLM"/>
    </source>
</evidence>
<comment type="caution">
    <text evidence="4">The sequence shown here is derived from an EMBL/GenBank/DDBJ whole genome shotgun (WGS) entry which is preliminary data.</text>
</comment>
<feature type="compositionally biased region" description="Acidic residues" evidence="3">
    <location>
        <begin position="145"/>
        <end position="162"/>
    </location>
</feature>
<protein>
    <recommendedName>
        <fullName evidence="6">Pre-rRNA-processing protein TSR2</fullName>
    </recommendedName>
</protein>
<evidence type="ECO:0000256" key="3">
    <source>
        <dbReference type="SAM" id="MobiDB-lite"/>
    </source>
</evidence>
<gene>
    <name evidence="4" type="ORF">EUX98_g2022</name>
</gene>
<evidence type="ECO:0000256" key="1">
    <source>
        <dbReference type="ARBA" id="ARBA00006524"/>
    </source>
</evidence>
<feature type="region of interest" description="Disordered" evidence="3">
    <location>
        <begin position="132"/>
        <end position="193"/>
    </location>
</feature>
<comment type="similarity">
    <text evidence="1">Belongs to the TSR2 family.</text>
</comment>
<organism evidence="4 5">
    <name type="scientific">Antrodiella citrinella</name>
    <dbReference type="NCBI Taxonomy" id="2447956"/>
    <lineage>
        <taxon>Eukaryota</taxon>
        <taxon>Fungi</taxon>
        <taxon>Dikarya</taxon>
        <taxon>Basidiomycota</taxon>
        <taxon>Agaricomycotina</taxon>
        <taxon>Agaricomycetes</taxon>
        <taxon>Polyporales</taxon>
        <taxon>Steccherinaceae</taxon>
        <taxon>Antrodiella</taxon>
    </lineage>
</organism>
<dbReference type="AlphaFoldDB" id="A0A4S4N004"/>
<dbReference type="InterPro" id="IPR019398">
    <property type="entry name" value="Pre-rRNA_process_TSR2"/>
</dbReference>
<dbReference type="OrthoDB" id="263560at2759"/>
<dbReference type="GO" id="GO:0006364">
    <property type="term" value="P:rRNA processing"/>
    <property type="evidence" value="ECO:0007669"/>
    <property type="project" value="UniProtKB-KW"/>
</dbReference>
<evidence type="ECO:0000256" key="2">
    <source>
        <dbReference type="ARBA" id="ARBA00022552"/>
    </source>
</evidence>
<dbReference type="Proteomes" id="UP000308730">
    <property type="component" value="Unassembled WGS sequence"/>
</dbReference>
<reference evidence="4 5" key="1">
    <citation type="submission" date="2019-02" db="EMBL/GenBank/DDBJ databases">
        <title>Genome sequencing of the rare red list fungi Antrodiella citrinella (Flaviporus citrinellus).</title>
        <authorList>
            <person name="Buettner E."/>
            <person name="Kellner H."/>
        </authorList>
    </citation>
    <scope>NUCLEOTIDE SEQUENCE [LARGE SCALE GENOMIC DNA]</scope>
    <source>
        <strain evidence="4 5">DSM 108506</strain>
    </source>
</reference>
<name>A0A4S4N004_9APHY</name>
<evidence type="ECO:0000313" key="5">
    <source>
        <dbReference type="Proteomes" id="UP000308730"/>
    </source>
</evidence>
<dbReference type="PANTHER" id="PTHR21250">
    <property type="entry name" value="PRE-RRNA-PROCESSING PROTEIN TSR2 HOMOLOG"/>
    <property type="match status" value="1"/>
</dbReference>
<keyword evidence="2" id="KW-0698">rRNA processing</keyword>
<evidence type="ECO:0000313" key="4">
    <source>
        <dbReference type="EMBL" id="THH32149.1"/>
    </source>
</evidence>
<dbReference type="Pfam" id="PF10273">
    <property type="entry name" value="WGG"/>
    <property type="match status" value="1"/>
</dbReference>
<keyword evidence="5" id="KW-1185">Reference proteome</keyword>
<sequence>MSASISSQPAQAAFPPPSTSVLFARGVLACLAIWPALRVAVDQRWGGPDSASKSTWLAGVIVDAFEEQDSAPDVPYIELTLLQVMEDEFDCVLEDGSAEDVAREIVALWKSAQEGNVEAVTAIEAKADTLKGKKVQMEEAPGDQSDWEDDSDEEMDSEEEEAPALVDTAKPSHDEPEIDEDGFTLVKGKNKRG</sequence>
<accession>A0A4S4N004</accession>